<dbReference type="EMBL" id="BAAABZ010000058">
    <property type="protein sequence ID" value="GAA0549292.1"/>
    <property type="molecule type" value="Genomic_DNA"/>
</dbReference>
<sequence length="59" mass="6205">MSGAGSGQERAQPRAVAERQPSEVDDHDTLLADDPLEGFTHICGGDKVELSPLSSAVQQ</sequence>
<organism evidence="2 3">
    <name type="scientific">Streptomyces mordarskii</name>
    <dbReference type="NCBI Taxonomy" id="1226758"/>
    <lineage>
        <taxon>Bacteria</taxon>
        <taxon>Bacillati</taxon>
        <taxon>Actinomycetota</taxon>
        <taxon>Actinomycetes</taxon>
        <taxon>Kitasatosporales</taxon>
        <taxon>Streptomycetaceae</taxon>
        <taxon>Streptomyces</taxon>
    </lineage>
</organism>
<evidence type="ECO:0000256" key="1">
    <source>
        <dbReference type="SAM" id="MobiDB-lite"/>
    </source>
</evidence>
<dbReference type="Proteomes" id="UP001501576">
    <property type="component" value="Unassembled WGS sequence"/>
</dbReference>
<gene>
    <name evidence="2" type="ORF">GCM10010390_59330</name>
</gene>
<feature type="region of interest" description="Disordered" evidence="1">
    <location>
        <begin position="1"/>
        <end position="31"/>
    </location>
</feature>
<name>A0ABN1DQ58_9ACTN</name>
<proteinExistence type="predicted"/>
<reference evidence="2 3" key="1">
    <citation type="journal article" date="2019" name="Int. J. Syst. Evol. Microbiol.">
        <title>The Global Catalogue of Microorganisms (GCM) 10K type strain sequencing project: providing services to taxonomists for standard genome sequencing and annotation.</title>
        <authorList>
            <consortium name="The Broad Institute Genomics Platform"/>
            <consortium name="The Broad Institute Genome Sequencing Center for Infectious Disease"/>
            <person name="Wu L."/>
            <person name="Ma J."/>
        </authorList>
    </citation>
    <scope>NUCLEOTIDE SEQUENCE [LARGE SCALE GENOMIC DNA]</scope>
    <source>
        <strain evidence="2 3">JCM 5052</strain>
    </source>
</reference>
<evidence type="ECO:0000313" key="3">
    <source>
        <dbReference type="Proteomes" id="UP001501576"/>
    </source>
</evidence>
<feature type="compositionally biased region" description="Basic and acidic residues" evidence="1">
    <location>
        <begin position="16"/>
        <end position="30"/>
    </location>
</feature>
<accession>A0ABN1DQ58</accession>
<protein>
    <submittedName>
        <fullName evidence="2">Uncharacterized protein</fullName>
    </submittedName>
</protein>
<evidence type="ECO:0000313" key="2">
    <source>
        <dbReference type="EMBL" id="GAA0549292.1"/>
    </source>
</evidence>
<keyword evidence="3" id="KW-1185">Reference proteome</keyword>
<comment type="caution">
    <text evidence="2">The sequence shown here is derived from an EMBL/GenBank/DDBJ whole genome shotgun (WGS) entry which is preliminary data.</text>
</comment>